<reference evidence="1" key="2">
    <citation type="submission" date="2015-06" db="UniProtKB">
        <authorList>
            <consortium name="EnsemblPlants"/>
        </authorList>
    </citation>
    <scope>IDENTIFICATION</scope>
    <source>
        <strain evidence="1">DM1-3 516 R44</strain>
    </source>
</reference>
<evidence type="ECO:0000313" key="2">
    <source>
        <dbReference type="Proteomes" id="UP000011115"/>
    </source>
</evidence>
<gene>
    <name evidence="1" type="primary">LOC102578360</name>
</gene>
<dbReference type="OrthoDB" id="185373at2759"/>
<protein>
    <submittedName>
        <fullName evidence="1">Pentatricopeptide repeat-containing protein</fullName>
    </submittedName>
</protein>
<proteinExistence type="predicted"/>
<name>M1AP72_SOLTU</name>
<dbReference type="ExpressionAtlas" id="M1AP72">
    <property type="expression patterns" value="baseline"/>
</dbReference>
<accession>M1AP72</accession>
<dbReference type="Proteomes" id="UP000011115">
    <property type="component" value="Unassembled WGS sequence"/>
</dbReference>
<dbReference type="HOGENOM" id="CLU_2150339_0_0_1"/>
<dbReference type="EnsemblPlants" id="PGSC0003DMT400027114">
    <property type="protein sequence ID" value="PGSC0003DMT400027114"/>
    <property type="gene ID" value="PGSC0003DMG400010458"/>
</dbReference>
<sequence>MSTQKIYQPVKQRFPKRPIKEIAKLIALFPPSLSSCSNFFNFKQSPNLETHLAVVLDLLKSKEFAEAENILNAVVVTDGMRKPVSKIASLLSENHVKCKVIGKMFNTPSVPF</sequence>
<dbReference type="Gramene" id="PGSC0003DMT400027114">
    <property type="protein sequence ID" value="PGSC0003DMT400027114"/>
    <property type="gene ID" value="PGSC0003DMG400010458"/>
</dbReference>
<evidence type="ECO:0000313" key="1">
    <source>
        <dbReference type="EnsemblPlants" id="PGSC0003DMT400027114"/>
    </source>
</evidence>
<reference evidence="2" key="1">
    <citation type="journal article" date="2011" name="Nature">
        <title>Genome sequence and analysis of the tuber crop potato.</title>
        <authorList>
            <consortium name="The Potato Genome Sequencing Consortium"/>
        </authorList>
    </citation>
    <scope>NUCLEOTIDE SEQUENCE [LARGE SCALE GENOMIC DNA]</scope>
    <source>
        <strain evidence="2">cv. DM1-3 516 R44</strain>
    </source>
</reference>
<keyword evidence="2" id="KW-1185">Reference proteome</keyword>
<dbReference type="AlphaFoldDB" id="M1AP72"/>
<organism evidence="1 2">
    <name type="scientific">Solanum tuberosum</name>
    <name type="common">Potato</name>
    <dbReference type="NCBI Taxonomy" id="4113"/>
    <lineage>
        <taxon>Eukaryota</taxon>
        <taxon>Viridiplantae</taxon>
        <taxon>Streptophyta</taxon>
        <taxon>Embryophyta</taxon>
        <taxon>Tracheophyta</taxon>
        <taxon>Spermatophyta</taxon>
        <taxon>Magnoliopsida</taxon>
        <taxon>eudicotyledons</taxon>
        <taxon>Gunneridae</taxon>
        <taxon>Pentapetalae</taxon>
        <taxon>asterids</taxon>
        <taxon>lamiids</taxon>
        <taxon>Solanales</taxon>
        <taxon>Solanaceae</taxon>
        <taxon>Solanoideae</taxon>
        <taxon>Solaneae</taxon>
        <taxon>Solanum</taxon>
    </lineage>
</organism>